<reference evidence="6 7" key="1">
    <citation type="submission" date="2024-02" db="EMBL/GenBank/DDBJ databases">
        <title>A novel Wenzhouxiangellaceae bacterium, isolated from coastal sediments.</title>
        <authorList>
            <person name="Du Z.-J."/>
            <person name="Ye Y.-Q."/>
            <person name="Zhang X.-Y."/>
        </authorList>
    </citation>
    <scope>NUCLEOTIDE SEQUENCE [LARGE SCALE GENOMIC DNA]</scope>
    <source>
        <strain evidence="6 7">CH-27</strain>
    </source>
</reference>
<dbReference type="Gene3D" id="1.10.150.130">
    <property type="match status" value="1"/>
</dbReference>
<evidence type="ECO:0000313" key="7">
    <source>
        <dbReference type="Proteomes" id="UP001359886"/>
    </source>
</evidence>
<dbReference type="PANTHER" id="PTHR30629:SF6">
    <property type="entry name" value="PROPHAGE INTEGRASE INTA-RELATED"/>
    <property type="match status" value="1"/>
</dbReference>
<dbReference type="InterPro" id="IPR025166">
    <property type="entry name" value="Integrase_DNA_bind_dom"/>
</dbReference>
<sequence>MREKLNATTVEKMTKPGRHADGGGLYLLVKTDGRKTWVFRWRDRVTGKLRDMGLGPYGKRDVTLAEARDKAGEARRIVRDGLDPIEERRRRLQDAKLAHARRLTFGECAEKCIEAKRAEWKNPKHAAQWPATLDKYAAVLKPLPVTEIDTGLVLQCLEPIWQKKTETATRVRQRIEAVLDWATARKYREGENPARWRGHLKTMLPDPSKVKKVQHHSALPYAEIGAFIQELRATDTQAARALEFQILTATRPGETVGAAWDEIDLQAKTWTIPAERMKAHKEHVVPLSPRAVAILKAMPQACDFVFPGPTLKKGMTTAAGMKVLKNLRPGITQHGFRSTFRVWAAEQTAFPREVIEHALAHRLKDKVEEAYQRSSVFPKRVKLMNAWAGYCAAAPAATDNVTAIRKGAKA</sequence>
<keyword evidence="3 6" id="KW-0238">DNA-binding</keyword>
<dbReference type="InterPro" id="IPR038488">
    <property type="entry name" value="Integrase_DNA-bd_sf"/>
</dbReference>
<dbReference type="InterPro" id="IPR010998">
    <property type="entry name" value="Integrase_recombinase_N"/>
</dbReference>
<organism evidence="6 7">
    <name type="scientific">Elongatibacter sediminis</name>
    <dbReference type="NCBI Taxonomy" id="3119006"/>
    <lineage>
        <taxon>Bacteria</taxon>
        <taxon>Pseudomonadati</taxon>
        <taxon>Pseudomonadota</taxon>
        <taxon>Gammaproteobacteria</taxon>
        <taxon>Chromatiales</taxon>
        <taxon>Wenzhouxiangellaceae</taxon>
        <taxon>Elongatibacter</taxon>
    </lineage>
</organism>
<dbReference type="GO" id="GO:0006310">
    <property type="term" value="P:DNA recombination"/>
    <property type="evidence" value="ECO:0007669"/>
    <property type="project" value="UniProtKB-KW"/>
</dbReference>
<proteinExistence type="inferred from homology"/>
<dbReference type="InterPro" id="IPR053876">
    <property type="entry name" value="Phage_int_M"/>
</dbReference>
<evidence type="ECO:0000313" key="6">
    <source>
        <dbReference type="EMBL" id="MEJ8568282.1"/>
    </source>
</evidence>
<evidence type="ECO:0000256" key="2">
    <source>
        <dbReference type="ARBA" id="ARBA00022908"/>
    </source>
</evidence>
<dbReference type="Gene3D" id="1.10.443.10">
    <property type="entry name" value="Intergrase catalytic core"/>
    <property type="match status" value="1"/>
</dbReference>
<dbReference type="RefSeq" id="WP_354695603.1">
    <property type="nucleotide sequence ID" value="NZ_JAZHOG010000007.1"/>
</dbReference>
<accession>A0AAW9RDT9</accession>
<dbReference type="Gene3D" id="3.30.160.390">
    <property type="entry name" value="Integrase, DNA-binding domain"/>
    <property type="match status" value="1"/>
</dbReference>
<comment type="caution">
    <text evidence="6">The sequence shown here is derived from an EMBL/GenBank/DDBJ whole genome shotgun (WGS) entry which is preliminary data.</text>
</comment>
<dbReference type="EMBL" id="JAZHOG010000007">
    <property type="protein sequence ID" value="MEJ8568282.1"/>
    <property type="molecule type" value="Genomic_DNA"/>
</dbReference>
<gene>
    <name evidence="6" type="ORF">V3330_11655</name>
</gene>
<dbReference type="InterPro" id="IPR011010">
    <property type="entry name" value="DNA_brk_join_enz"/>
</dbReference>
<comment type="similarity">
    <text evidence="1">Belongs to the 'phage' integrase family.</text>
</comment>
<keyword evidence="4" id="KW-0233">DNA recombination</keyword>
<dbReference type="GO" id="GO:0003677">
    <property type="term" value="F:DNA binding"/>
    <property type="evidence" value="ECO:0007669"/>
    <property type="project" value="UniProtKB-KW"/>
</dbReference>
<dbReference type="SUPFAM" id="SSF56349">
    <property type="entry name" value="DNA breaking-rejoining enzymes"/>
    <property type="match status" value="1"/>
</dbReference>
<dbReference type="AlphaFoldDB" id="A0AAW9RDT9"/>
<dbReference type="Pfam" id="PF22022">
    <property type="entry name" value="Phage_int_M"/>
    <property type="match status" value="1"/>
</dbReference>
<dbReference type="PANTHER" id="PTHR30629">
    <property type="entry name" value="PROPHAGE INTEGRASE"/>
    <property type="match status" value="1"/>
</dbReference>
<name>A0AAW9RDT9_9GAMM</name>
<evidence type="ECO:0000256" key="1">
    <source>
        <dbReference type="ARBA" id="ARBA00008857"/>
    </source>
</evidence>
<dbReference type="InterPro" id="IPR013762">
    <property type="entry name" value="Integrase-like_cat_sf"/>
</dbReference>
<protein>
    <submittedName>
        <fullName evidence="6">Integrase arm-type DNA-binding domain-containing protein</fullName>
    </submittedName>
</protein>
<dbReference type="InterPro" id="IPR002104">
    <property type="entry name" value="Integrase_catalytic"/>
</dbReference>
<feature type="domain" description="Tyr recombinase" evidence="5">
    <location>
        <begin position="214"/>
        <end position="386"/>
    </location>
</feature>
<dbReference type="Proteomes" id="UP001359886">
    <property type="component" value="Unassembled WGS sequence"/>
</dbReference>
<evidence type="ECO:0000256" key="4">
    <source>
        <dbReference type="ARBA" id="ARBA00023172"/>
    </source>
</evidence>
<keyword evidence="2" id="KW-0229">DNA integration</keyword>
<dbReference type="Pfam" id="PF13356">
    <property type="entry name" value="Arm-DNA-bind_3"/>
    <property type="match status" value="1"/>
</dbReference>
<evidence type="ECO:0000259" key="5">
    <source>
        <dbReference type="PROSITE" id="PS51898"/>
    </source>
</evidence>
<keyword evidence="7" id="KW-1185">Reference proteome</keyword>
<dbReference type="InterPro" id="IPR050808">
    <property type="entry name" value="Phage_Integrase"/>
</dbReference>
<dbReference type="GO" id="GO:0015074">
    <property type="term" value="P:DNA integration"/>
    <property type="evidence" value="ECO:0007669"/>
    <property type="project" value="UniProtKB-KW"/>
</dbReference>
<evidence type="ECO:0000256" key="3">
    <source>
        <dbReference type="ARBA" id="ARBA00023125"/>
    </source>
</evidence>
<dbReference type="Pfam" id="PF00589">
    <property type="entry name" value="Phage_integrase"/>
    <property type="match status" value="1"/>
</dbReference>
<dbReference type="CDD" id="cd00801">
    <property type="entry name" value="INT_P4_C"/>
    <property type="match status" value="1"/>
</dbReference>
<dbReference type="PROSITE" id="PS51898">
    <property type="entry name" value="TYR_RECOMBINASE"/>
    <property type="match status" value="1"/>
</dbReference>